<reference evidence="3 4" key="1">
    <citation type="submission" date="2020-05" db="EMBL/GenBank/DDBJ databases">
        <title>Thiomicrorhabdus sediminis sp.nov. and Thiomicrorhabdus xiamenensis sp.nov., novel sulfur-oxidizing bacteria isolated from coastal sediment.</title>
        <authorList>
            <person name="Liu X."/>
        </authorList>
    </citation>
    <scope>NUCLEOTIDE SEQUENCE [LARGE SCALE GENOMIC DNA]</scope>
    <source>
        <strain evidence="3 4">G2</strain>
    </source>
</reference>
<dbReference type="KEGG" id="txa:HQN79_00220"/>
<feature type="signal peptide" evidence="1">
    <location>
        <begin position="1"/>
        <end position="20"/>
    </location>
</feature>
<dbReference type="Pfam" id="PF17131">
    <property type="entry name" value="LolA_like"/>
    <property type="match status" value="1"/>
</dbReference>
<protein>
    <submittedName>
        <fullName evidence="3">Outer membrane lipoprotein-sorting protein</fullName>
    </submittedName>
</protein>
<dbReference type="AlphaFoldDB" id="A0A7D4SYM9"/>
<keyword evidence="3" id="KW-0449">Lipoprotein</keyword>
<dbReference type="RefSeq" id="WP_173283693.1">
    <property type="nucleotide sequence ID" value="NZ_CP054020.1"/>
</dbReference>
<evidence type="ECO:0000256" key="1">
    <source>
        <dbReference type="SAM" id="SignalP"/>
    </source>
</evidence>
<dbReference type="Proteomes" id="UP000504724">
    <property type="component" value="Chromosome"/>
</dbReference>
<accession>A0A7D4SYM9</accession>
<keyword evidence="1" id="KW-0732">Signal</keyword>
<feature type="domain" description="Uncharacterized protein TP-0789" evidence="2">
    <location>
        <begin position="81"/>
        <end position="263"/>
    </location>
</feature>
<sequence>MQGSILTAFILALIATPLHAQNSPQVQVEESAPKALPNADQLITDALERWRGKNSYSQVTMIIHRPQWERKMRIEGWTEGLDNSLMRFTYPPKDSGNATLKLGEDMWLFTPKLQRVTKLPNSMLSQSWMGSDFSYNDLAKSDQILRYYHATITAQQTDSFGSPLPVYRLELIPKENAPVVWGKEELLIREDGVLLKETFFDQAMQPVRELNTLEIRSSILGAYPTVMRMQTLSKTEEWTEVHTDNIWFDLQLPKNLFSLSSLKSPRPWRIERASDLDEKP</sequence>
<dbReference type="InterPro" id="IPR033399">
    <property type="entry name" value="TP_0789-like"/>
</dbReference>
<gene>
    <name evidence="3" type="ORF">HQN79_00220</name>
</gene>
<evidence type="ECO:0000259" key="2">
    <source>
        <dbReference type="Pfam" id="PF17131"/>
    </source>
</evidence>
<name>A0A7D4SYM9_9GAMM</name>
<organism evidence="3 4">
    <name type="scientific">Thiomicrorhabdus xiamenensis</name>
    <dbReference type="NCBI Taxonomy" id="2739063"/>
    <lineage>
        <taxon>Bacteria</taxon>
        <taxon>Pseudomonadati</taxon>
        <taxon>Pseudomonadota</taxon>
        <taxon>Gammaproteobacteria</taxon>
        <taxon>Thiotrichales</taxon>
        <taxon>Piscirickettsiaceae</taxon>
        <taxon>Thiomicrorhabdus</taxon>
    </lineage>
</organism>
<evidence type="ECO:0000313" key="4">
    <source>
        <dbReference type="Proteomes" id="UP000504724"/>
    </source>
</evidence>
<keyword evidence="4" id="KW-1185">Reference proteome</keyword>
<proteinExistence type="predicted"/>
<dbReference type="Gene3D" id="2.50.20.10">
    <property type="entry name" value="Lipoprotein localisation LolA/LolB/LppX"/>
    <property type="match status" value="1"/>
</dbReference>
<dbReference type="EMBL" id="CP054020">
    <property type="protein sequence ID" value="QKI88102.1"/>
    <property type="molecule type" value="Genomic_DNA"/>
</dbReference>
<dbReference type="CDD" id="cd16329">
    <property type="entry name" value="LolA_like"/>
    <property type="match status" value="1"/>
</dbReference>
<feature type="chain" id="PRO_5028996722" evidence="1">
    <location>
        <begin position="21"/>
        <end position="280"/>
    </location>
</feature>
<evidence type="ECO:0000313" key="3">
    <source>
        <dbReference type="EMBL" id="QKI88102.1"/>
    </source>
</evidence>